<dbReference type="EMBL" id="GGEC01080187">
    <property type="protein sequence ID" value="MBX60671.1"/>
    <property type="molecule type" value="Transcribed_RNA"/>
</dbReference>
<accession>A0A2P2Q0Z8</accession>
<name>A0A2P2Q0Z8_RHIMU</name>
<evidence type="ECO:0000313" key="1">
    <source>
        <dbReference type="EMBL" id="MBX60671.1"/>
    </source>
</evidence>
<organism evidence="1">
    <name type="scientific">Rhizophora mucronata</name>
    <name type="common">Asiatic mangrove</name>
    <dbReference type="NCBI Taxonomy" id="61149"/>
    <lineage>
        <taxon>Eukaryota</taxon>
        <taxon>Viridiplantae</taxon>
        <taxon>Streptophyta</taxon>
        <taxon>Embryophyta</taxon>
        <taxon>Tracheophyta</taxon>
        <taxon>Spermatophyta</taxon>
        <taxon>Magnoliopsida</taxon>
        <taxon>eudicotyledons</taxon>
        <taxon>Gunneridae</taxon>
        <taxon>Pentapetalae</taxon>
        <taxon>rosids</taxon>
        <taxon>fabids</taxon>
        <taxon>Malpighiales</taxon>
        <taxon>Rhizophoraceae</taxon>
        <taxon>Rhizophora</taxon>
    </lineage>
</organism>
<protein>
    <submittedName>
        <fullName evidence="1">Uncharacterized protein</fullName>
    </submittedName>
</protein>
<reference evidence="1" key="1">
    <citation type="submission" date="2018-02" db="EMBL/GenBank/DDBJ databases">
        <title>Rhizophora mucronata_Transcriptome.</title>
        <authorList>
            <person name="Meera S.P."/>
            <person name="Sreeshan A."/>
            <person name="Augustine A."/>
        </authorList>
    </citation>
    <scope>NUCLEOTIDE SEQUENCE</scope>
    <source>
        <tissue evidence="1">Leaf</tissue>
    </source>
</reference>
<dbReference type="AlphaFoldDB" id="A0A2P2Q0Z8"/>
<proteinExistence type="predicted"/>
<sequence>MSWRGILQLSSDMQMQRYTSVKMNGALDPCATRHMGVERKTVLCVVCLGLKTSG</sequence>